<evidence type="ECO:0000256" key="2">
    <source>
        <dbReference type="HAMAP-Rule" id="MF_02087"/>
    </source>
</evidence>
<comment type="cofactor">
    <cofactor evidence="3">
        <name>pyridoxal 5'-phosphate</name>
        <dbReference type="ChEBI" id="CHEBI:597326"/>
    </cofactor>
</comment>
<evidence type="ECO:0000259" key="5">
    <source>
        <dbReference type="Pfam" id="PF01168"/>
    </source>
</evidence>
<feature type="domain" description="Alanine racemase N-terminal" evidence="5">
    <location>
        <begin position="8"/>
        <end position="227"/>
    </location>
</feature>
<dbReference type="InterPro" id="IPR001608">
    <property type="entry name" value="Ala_racemase_N"/>
</dbReference>
<dbReference type="Gene3D" id="3.20.20.10">
    <property type="entry name" value="Alanine racemase"/>
    <property type="match status" value="1"/>
</dbReference>
<protein>
    <recommendedName>
        <fullName evidence="2">Pyridoxal phosphate homeostasis protein</fullName>
        <shortName evidence="2">PLP homeostasis protein</shortName>
    </recommendedName>
</protein>
<evidence type="ECO:0000256" key="1">
    <source>
        <dbReference type="ARBA" id="ARBA00022898"/>
    </source>
</evidence>
<dbReference type="HAMAP" id="MF_02087">
    <property type="entry name" value="PLP_homeostasis"/>
    <property type="match status" value="1"/>
</dbReference>
<dbReference type="PANTHER" id="PTHR10146">
    <property type="entry name" value="PROLINE SYNTHETASE CO-TRANSCRIBED BACTERIAL HOMOLOG PROTEIN"/>
    <property type="match status" value="1"/>
</dbReference>
<dbReference type="Proteomes" id="UP000009374">
    <property type="component" value="Unassembled WGS sequence"/>
</dbReference>
<dbReference type="InterPro" id="IPR011078">
    <property type="entry name" value="PyrdxlP_homeostasis"/>
</dbReference>
<dbReference type="InterPro" id="IPR029066">
    <property type="entry name" value="PLP-binding_barrel"/>
</dbReference>
<keyword evidence="7" id="KW-1185">Reference proteome</keyword>
<dbReference type="EMBL" id="GG693873">
    <property type="protein sequence ID" value="EES52777.1"/>
    <property type="molecule type" value="Genomic_DNA"/>
</dbReference>
<dbReference type="AlphaFoldDB" id="C6HX67"/>
<proteinExistence type="inferred from homology"/>
<name>C6HX67_9BACT</name>
<dbReference type="Pfam" id="PF01168">
    <property type="entry name" value="Ala_racemase_N"/>
    <property type="match status" value="1"/>
</dbReference>
<keyword evidence="1 2" id="KW-0663">Pyridoxal phosphate</keyword>
<dbReference type="PIRSF" id="PIRSF004848">
    <property type="entry name" value="YBL036c_PLPDEIII"/>
    <property type="match status" value="1"/>
</dbReference>
<evidence type="ECO:0000256" key="3">
    <source>
        <dbReference type="PIRSR" id="PIRSR004848-1"/>
    </source>
</evidence>
<feature type="modified residue" description="N6-(pyridoxal phosphate)lysine" evidence="2 3">
    <location>
        <position position="35"/>
    </location>
</feature>
<comment type="function">
    <text evidence="2">Pyridoxal 5'-phosphate (PLP)-binding protein, which is involved in PLP homeostasis.</text>
</comment>
<sequence length="232" mass="25592">MSTIAENVEAIRADIREVSQASGRSDLPRLVGVTKTRSLEDVRALILAGVDHLAENRWESWHERLLAFPGNLWPSIFWHFIGPIQGRALKRFYRPLFCIESLDNLSHGTALSRLALESGAPQSVLLEVNVCRAPGRTGVLPENLFPEIEALAALPGLRLEGLMVMGPIPGDAKSPSSSEVFGEGNALFQEARRLIPSMGTLSMGMSEDYREAIRWGSTEVRIGRSLFEGMLR</sequence>
<organism evidence="6 7">
    <name type="scientific">Leptospirillum ferrodiazotrophum</name>
    <dbReference type="NCBI Taxonomy" id="412449"/>
    <lineage>
        <taxon>Bacteria</taxon>
        <taxon>Pseudomonadati</taxon>
        <taxon>Nitrospirota</taxon>
        <taxon>Nitrospiria</taxon>
        <taxon>Nitrospirales</taxon>
        <taxon>Nitrospiraceae</taxon>
        <taxon>Leptospirillum</taxon>
    </lineage>
</organism>
<gene>
    <name evidence="6" type="ORF">UBAL3_92050149</name>
</gene>
<evidence type="ECO:0000256" key="4">
    <source>
        <dbReference type="RuleBase" id="RU004514"/>
    </source>
</evidence>
<dbReference type="GO" id="GO:0030170">
    <property type="term" value="F:pyridoxal phosphate binding"/>
    <property type="evidence" value="ECO:0007669"/>
    <property type="project" value="UniProtKB-UniRule"/>
</dbReference>
<comment type="similarity">
    <text evidence="2 4">Belongs to the pyridoxal phosphate-binding protein YggS/PROSC family.</text>
</comment>
<dbReference type="CDD" id="cd00635">
    <property type="entry name" value="PLPDE_III_YBL036c_like"/>
    <property type="match status" value="1"/>
</dbReference>
<evidence type="ECO:0000313" key="7">
    <source>
        <dbReference type="Proteomes" id="UP000009374"/>
    </source>
</evidence>
<dbReference type="PANTHER" id="PTHR10146:SF14">
    <property type="entry name" value="PYRIDOXAL PHOSPHATE HOMEOSTASIS PROTEIN"/>
    <property type="match status" value="1"/>
</dbReference>
<reference evidence="6 7" key="1">
    <citation type="journal article" date="2009" name="Appl. Environ. Microbiol.">
        <title>Community genomic and proteomic analyses of chemoautotrophic iron-oxidizing "Leptospirillum rubarum" (Group II) and "Leptospirillum ferrodiazotrophum" (Group III) bacteria in acid mine drainage biofilms.</title>
        <authorList>
            <person name="Goltsman D.S."/>
            <person name="Denef V.J."/>
            <person name="Singer S.W."/>
            <person name="VerBerkmoes N.C."/>
            <person name="Lefsrud M."/>
            <person name="Mueller R.S."/>
            <person name="Dick G.J."/>
            <person name="Sun C.L."/>
            <person name="Wheeler K.E."/>
            <person name="Zemla A."/>
            <person name="Baker B.J."/>
            <person name="Hauser L."/>
            <person name="Land M."/>
            <person name="Shah M.B."/>
            <person name="Thelen M.P."/>
            <person name="Hettich R.L."/>
            <person name="Banfield J.F."/>
        </authorList>
    </citation>
    <scope>NUCLEOTIDE SEQUENCE [LARGE SCALE GENOMIC DNA]</scope>
</reference>
<dbReference type="SUPFAM" id="SSF51419">
    <property type="entry name" value="PLP-binding barrel"/>
    <property type="match status" value="1"/>
</dbReference>
<dbReference type="NCBIfam" id="TIGR00044">
    <property type="entry name" value="YggS family pyridoxal phosphate-dependent enzyme"/>
    <property type="match status" value="1"/>
</dbReference>
<evidence type="ECO:0000313" key="6">
    <source>
        <dbReference type="EMBL" id="EES52777.1"/>
    </source>
</evidence>
<accession>C6HX67</accession>